<evidence type="ECO:0000313" key="5">
    <source>
        <dbReference type="Proteomes" id="UP001150925"/>
    </source>
</evidence>
<proteinExistence type="predicted"/>
<dbReference type="SUPFAM" id="SSF57756">
    <property type="entry name" value="Retrovirus zinc finger-like domains"/>
    <property type="match status" value="2"/>
</dbReference>
<dbReference type="Gene3D" id="4.10.60.10">
    <property type="entry name" value="Zinc finger, CCHC-type"/>
    <property type="match status" value="2"/>
</dbReference>
<feature type="domain" description="CCHC-type" evidence="3">
    <location>
        <begin position="122"/>
        <end position="136"/>
    </location>
</feature>
<reference evidence="4" key="1">
    <citation type="submission" date="2022-07" db="EMBL/GenBank/DDBJ databases">
        <title>Phylogenomic reconstructions and comparative analyses of Kickxellomycotina fungi.</title>
        <authorList>
            <person name="Reynolds N.K."/>
            <person name="Stajich J.E."/>
            <person name="Barry K."/>
            <person name="Grigoriev I.V."/>
            <person name="Crous P."/>
            <person name="Smith M.E."/>
        </authorList>
    </citation>
    <scope>NUCLEOTIDE SEQUENCE</scope>
    <source>
        <strain evidence="4">RSA 1196</strain>
    </source>
</reference>
<name>A0A9W8E7C3_9FUNG</name>
<feature type="compositionally biased region" description="Basic residues" evidence="2">
    <location>
        <begin position="61"/>
        <end position="73"/>
    </location>
</feature>
<keyword evidence="1" id="KW-0863">Zinc-finger</keyword>
<feature type="compositionally biased region" description="Polar residues" evidence="2">
    <location>
        <begin position="80"/>
        <end position="90"/>
    </location>
</feature>
<comment type="caution">
    <text evidence="4">The sequence shown here is derived from an EMBL/GenBank/DDBJ whole genome shotgun (WGS) entry which is preliminary data.</text>
</comment>
<dbReference type="AlphaFoldDB" id="A0A9W8E7C3"/>
<evidence type="ECO:0000256" key="2">
    <source>
        <dbReference type="SAM" id="MobiDB-lite"/>
    </source>
</evidence>
<feature type="domain" description="CCHC-type" evidence="3">
    <location>
        <begin position="150"/>
        <end position="165"/>
    </location>
</feature>
<protein>
    <submittedName>
        <fullName evidence="4">Zinc finger CCHC domain-containing protein 9</fullName>
    </submittedName>
</protein>
<dbReference type="GO" id="GO:0005730">
    <property type="term" value="C:nucleolus"/>
    <property type="evidence" value="ECO:0007669"/>
    <property type="project" value="TreeGrafter"/>
</dbReference>
<dbReference type="PROSITE" id="PS50158">
    <property type="entry name" value="ZF_CCHC"/>
    <property type="match status" value="3"/>
</dbReference>
<dbReference type="InterPro" id="IPR001878">
    <property type="entry name" value="Znf_CCHC"/>
</dbReference>
<evidence type="ECO:0000313" key="4">
    <source>
        <dbReference type="EMBL" id="KAJ1965842.1"/>
    </source>
</evidence>
<dbReference type="OrthoDB" id="3863715at2759"/>
<accession>A0A9W8E7C3</accession>
<dbReference type="SMART" id="SM00343">
    <property type="entry name" value="ZnF_C2HC"/>
    <property type="match status" value="4"/>
</dbReference>
<dbReference type="PANTHER" id="PTHR46242">
    <property type="entry name" value="ZINC FINGER CCHC DOMAIN-CONTAINING PROTEIN 9 ZCCHC9"/>
    <property type="match status" value="1"/>
</dbReference>
<dbReference type="EMBL" id="JANBPY010000563">
    <property type="protein sequence ID" value="KAJ1965842.1"/>
    <property type="molecule type" value="Genomic_DNA"/>
</dbReference>
<dbReference type="Proteomes" id="UP001150925">
    <property type="component" value="Unassembled WGS sequence"/>
</dbReference>
<feature type="compositionally biased region" description="Low complexity" evidence="2">
    <location>
        <begin position="231"/>
        <end position="248"/>
    </location>
</feature>
<gene>
    <name evidence="4" type="primary">ZCCHC9</name>
    <name evidence="4" type="ORF">IWQ62_002566</name>
</gene>
<keyword evidence="1" id="KW-0862">Zinc</keyword>
<dbReference type="InterPro" id="IPR036875">
    <property type="entry name" value="Znf_CCHC_sf"/>
</dbReference>
<feature type="compositionally biased region" description="Polar residues" evidence="2">
    <location>
        <begin position="18"/>
        <end position="27"/>
    </location>
</feature>
<evidence type="ECO:0000256" key="1">
    <source>
        <dbReference type="PROSITE-ProRule" id="PRU00047"/>
    </source>
</evidence>
<dbReference type="Pfam" id="PF00098">
    <property type="entry name" value="zf-CCHC"/>
    <property type="match status" value="2"/>
</dbReference>
<keyword evidence="1" id="KW-0479">Metal-binding</keyword>
<dbReference type="GO" id="GO:0003676">
    <property type="term" value="F:nucleic acid binding"/>
    <property type="evidence" value="ECO:0007669"/>
    <property type="project" value="InterPro"/>
</dbReference>
<feature type="region of interest" description="Disordered" evidence="2">
    <location>
        <begin position="1"/>
        <end position="90"/>
    </location>
</feature>
<keyword evidence="5" id="KW-1185">Reference proteome</keyword>
<dbReference type="InterPro" id="IPR042246">
    <property type="entry name" value="ZCCHC9"/>
</dbReference>
<feature type="domain" description="CCHC-type" evidence="3">
    <location>
        <begin position="99"/>
        <end position="113"/>
    </location>
</feature>
<organism evidence="4 5">
    <name type="scientific">Dispira parvispora</name>
    <dbReference type="NCBI Taxonomy" id="1520584"/>
    <lineage>
        <taxon>Eukaryota</taxon>
        <taxon>Fungi</taxon>
        <taxon>Fungi incertae sedis</taxon>
        <taxon>Zoopagomycota</taxon>
        <taxon>Kickxellomycotina</taxon>
        <taxon>Dimargaritomycetes</taxon>
        <taxon>Dimargaritales</taxon>
        <taxon>Dimargaritaceae</taxon>
        <taxon>Dispira</taxon>
    </lineage>
</organism>
<evidence type="ECO:0000259" key="3">
    <source>
        <dbReference type="PROSITE" id="PS50158"/>
    </source>
</evidence>
<dbReference type="GO" id="GO:0008270">
    <property type="term" value="F:zinc ion binding"/>
    <property type="evidence" value="ECO:0007669"/>
    <property type="project" value="UniProtKB-KW"/>
</dbReference>
<sequence length="259" mass="28475">MARIAKPAPKKPFEATGFQVTPLQTQKETPEAHSTRGKNTQVHSSKPRIQGKHAPYLKSRGGSRGRGRGRGRGGSRNFDQRPQQNQQYMSQSAINNKACFSCRQHGHVTKDCPMAKDMGVGKCYHCGRSDHTSRHCTLPKEEQTFQFSTCFICKNMGHLASKCPQNSNGIYINGGACRLCGSNQHFAMHCGKITQKEATDVVGKITADQGGDDDDMFVTYYEMDRNRQQKSSEGASATSSATHAVSSAQKVTKPKVVNF</sequence>
<dbReference type="PANTHER" id="PTHR46242:SF1">
    <property type="entry name" value="ZINC FINGER CCHC DOMAIN-CONTAINING PROTEIN 9"/>
    <property type="match status" value="1"/>
</dbReference>
<feature type="region of interest" description="Disordered" evidence="2">
    <location>
        <begin position="228"/>
        <end position="259"/>
    </location>
</feature>